<evidence type="ECO:0000313" key="2">
    <source>
        <dbReference type="EMBL" id="MCP9501715.1"/>
    </source>
</evidence>
<dbReference type="CDD" id="cd00761">
    <property type="entry name" value="Glyco_tranf_GTA_type"/>
    <property type="match status" value="1"/>
</dbReference>
<dbReference type="PANTHER" id="PTHR22916">
    <property type="entry name" value="GLYCOSYLTRANSFERASE"/>
    <property type="match status" value="1"/>
</dbReference>
<evidence type="ECO:0000313" key="3">
    <source>
        <dbReference type="Proteomes" id="UP001206014"/>
    </source>
</evidence>
<organism evidence="2 3">
    <name type="scientific">Segatella copri</name>
    <dbReference type="NCBI Taxonomy" id="165179"/>
    <lineage>
        <taxon>Bacteria</taxon>
        <taxon>Pseudomonadati</taxon>
        <taxon>Bacteroidota</taxon>
        <taxon>Bacteroidia</taxon>
        <taxon>Bacteroidales</taxon>
        <taxon>Prevotellaceae</taxon>
        <taxon>Segatella</taxon>
    </lineage>
</organism>
<sequence length="338" mass="38981">MRNIYEYRDNFANYRDVKSILLWGDTNAIQNPEVSIIMPCFSHPDFLKTSLKSAINQDFKGKYEIIICDNNELTDIPTENQKIVEDFANSKILYYRNEKNIGMIGNWNRLIELAHAPFVVYLHDDDLLLPTALSTLIRIQKKYNADGVNAAFNKIGADGNILSEAKYVPHIKLGFLKSHNIIKSSVIDLFLGRNGGFGCGCLFRKKCLLEIGGFSPEFYPSADYALNAVMATKYNVYFCKEPTFCYRVAENESLSVYEQFAEVDKHFRNCMKKFIHIPNFILNRLILAMYRTSQISFKVMWGKADKSLLKQQRKDDLLVLKLAHRVRLLMSDFKPFSN</sequence>
<comment type="caution">
    <text evidence="2">The sequence shown here is derived from an EMBL/GenBank/DDBJ whole genome shotgun (WGS) entry which is preliminary data.</text>
</comment>
<accession>A0AAW5I2R7</accession>
<dbReference type="InterPro" id="IPR029044">
    <property type="entry name" value="Nucleotide-diphossugar_trans"/>
</dbReference>
<dbReference type="SUPFAM" id="SSF53448">
    <property type="entry name" value="Nucleotide-diphospho-sugar transferases"/>
    <property type="match status" value="1"/>
</dbReference>
<dbReference type="AlphaFoldDB" id="A0AAW5I2R7"/>
<evidence type="ECO:0000259" key="1">
    <source>
        <dbReference type="Pfam" id="PF00535"/>
    </source>
</evidence>
<reference evidence="2" key="1">
    <citation type="submission" date="2022-07" db="EMBL/GenBank/DDBJ databases">
        <title>Prevotella copri.</title>
        <authorList>
            <person name="Yang C."/>
        </authorList>
    </citation>
    <scope>NUCLEOTIDE SEQUENCE</scope>
    <source>
        <strain evidence="2">HF88</strain>
    </source>
</reference>
<dbReference type="PANTHER" id="PTHR22916:SF3">
    <property type="entry name" value="UDP-GLCNAC:BETAGAL BETA-1,3-N-ACETYLGLUCOSAMINYLTRANSFERASE-LIKE PROTEIN 1"/>
    <property type="match status" value="1"/>
</dbReference>
<dbReference type="Pfam" id="PF00535">
    <property type="entry name" value="Glycos_transf_2"/>
    <property type="match status" value="1"/>
</dbReference>
<feature type="domain" description="Glycosyltransferase 2-like" evidence="1">
    <location>
        <begin position="35"/>
        <end position="176"/>
    </location>
</feature>
<protein>
    <submittedName>
        <fullName evidence="2">Glycosyltransferase</fullName>
    </submittedName>
</protein>
<dbReference type="InterPro" id="IPR001173">
    <property type="entry name" value="Glyco_trans_2-like"/>
</dbReference>
<dbReference type="Proteomes" id="UP001206014">
    <property type="component" value="Unassembled WGS sequence"/>
</dbReference>
<name>A0AAW5I2R7_9BACT</name>
<dbReference type="RefSeq" id="WP_234564341.1">
    <property type="nucleotide sequence ID" value="NZ_JAJTTD010000010.1"/>
</dbReference>
<dbReference type="EMBL" id="JANDXR010000010">
    <property type="protein sequence ID" value="MCP9501715.1"/>
    <property type="molecule type" value="Genomic_DNA"/>
</dbReference>
<dbReference type="Gene3D" id="3.90.550.10">
    <property type="entry name" value="Spore Coat Polysaccharide Biosynthesis Protein SpsA, Chain A"/>
    <property type="match status" value="1"/>
</dbReference>
<gene>
    <name evidence="2" type="ORF">NND11_09150</name>
</gene>
<dbReference type="GO" id="GO:0016758">
    <property type="term" value="F:hexosyltransferase activity"/>
    <property type="evidence" value="ECO:0007669"/>
    <property type="project" value="UniProtKB-ARBA"/>
</dbReference>
<proteinExistence type="predicted"/>